<accession>A0A143BI67</accession>
<name>A0A143BI67_9BACT</name>
<keyword evidence="4" id="KW-1185">Reference proteome</keyword>
<dbReference type="PANTHER" id="PTHR48090">
    <property type="entry name" value="UNDECAPRENYL-PHOSPHATE 4-DEOXY-4-FORMAMIDO-L-ARABINOSE TRANSFERASE-RELATED"/>
    <property type="match status" value="1"/>
</dbReference>
<sequence length="662" mass="72499">MLYLAIPAHNEVATIGVLLWRLRTVLAEFPREYEVVVYDDASTDETAAVAEQYERAMPVSVIRGATRLGYAGAVDALLRHVAGLTRYPRRDAVLLLQGDFTDPPGIVPEFARRFEGGADLVVGERLTVADAPTAVKRLFKYGHWAMRPFVKVEGVKDLTATMRLVRISALREAIRVAGATALVSGDSWTANTDLLLRLAPHARKVESVPMEPTYGVRMRETRRVAMTDAIGALKWAWGARGRRAVVGSSPVDAAPDDRRGARQGGKRREEPAELSVERIREKVRERDGSRGIDGEPAPDPRRRRPRERTPETEAERPALRLEPAERPPRAEKPERPERPERLPRGERPEREKRTDAPRADRPPRDVREPRPPRPERSGDRTADARPPRRRDEPRSPYADATLELDDPFAPPSARRDTRSLNDIMGAADAGAAMSEPVPAEPTLPEVAPMAEAAPARREDATDANPAPRPSTADLSSPRDAAMGGSAEGSDDEFDGPDGVEADGEPDGDGDAGEVDADGQPRRKRRRNRRSRRGRRKKEGRETSDTTDAPVDSDASTPGSSADADKAEAGVRLLPGDHVDGEPVRQARPARLDVEDDGDETDDADEEEAGGVESMSEGAPRPRRRGRRGRRGGARRSRGKKDRPDGEGAPDQGTEPMHDGDAP</sequence>
<dbReference type="KEGG" id="gph:GEMMAAP_04590"/>
<dbReference type="Proteomes" id="UP000076404">
    <property type="component" value="Chromosome"/>
</dbReference>
<gene>
    <name evidence="3" type="ORF">GEMMAAP_04590</name>
</gene>
<dbReference type="eggNOG" id="COG0463">
    <property type="taxonomic scope" value="Bacteria"/>
</dbReference>
<feature type="domain" description="Glycosyltransferase 2-like" evidence="2">
    <location>
        <begin position="5"/>
        <end position="172"/>
    </location>
</feature>
<dbReference type="AlphaFoldDB" id="A0A143BI67"/>
<dbReference type="OrthoDB" id="9797819at2"/>
<dbReference type="Gene3D" id="3.90.550.10">
    <property type="entry name" value="Spore Coat Polysaccharide Biosynthesis Protein SpsA, Chain A"/>
    <property type="match status" value="1"/>
</dbReference>
<dbReference type="STRING" id="1379270.GEMMAAP_04590"/>
<dbReference type="InterPro" id="IPR029044">
    <property type="entry name" value="Nucleotide-diphossugar_trans"/>
</dbReference>
<protein>
    <recommendedName>
        <fullName evidence="2">Glycosyltransferase 2-like domain-containing protein</fullName>
    </recommendedName>
</protein>
<dbReference type="RefSeq" id="WP_026850044.1">
    <property type="nucleotide sequence ID" value="NZ_CP011454.1"/>
</dbReference>
<dbReference type="Pfam" id="PF00535">
    <property type="entry name" value="Glycos_transf_2"/>
    <property type="match status" value="1"/>
</dbReference>
<dbReference type="InterPro" id="IPR050256">
    <property type="entry name" value="Glycosyltransferase_2"/>
</dbReference>
<feature type="compositionally biased region" description="Basic and acidic residues" evidence="1">
    <location>
        <begin position="562"/>
        <end position="592"/>
    </location>
</feature>
<dbReference type="PANTHER" id="PTHR48090:SF7">
    <property type="entry name" value="RFBJ PROTEIN"/>
    <property type="match status" value="1"/>
</dbReference>
<feature type="compositionally biased region" description="Low complexity" evidence="1">
    <location>
        <begin position="422"/>
        <end position="433"/>
    </location>
</feature>
<evidence type="ECO:0000259" key="2">
    <source>
        <dbReference type="Pfam" id="PF00535"/>
    </source>
</evidence>
<evidence type="ECO:0000313" key="3">
    <source>
        <dbReference type="EMBL" id="AMW04313.1"/>
    </source>
</evidence>
<dbReference type="SUPFAM" id="SSF53448">
    <property type="entry name" value="Nucleotide-diphospho-sugar transferases"/>
    <property type="match status" value="1"/>
</dbReference>
<evidence type="ECO:0000256" key="1">
    <source>
        <dbReference type="SAM" id="MobiDB-lite"/>
    </source>
</evidence>
<reference evidence="3 4" key="1">
    <citation type="journal article" date="2014" name="Proc. Natl. Acad. Sci. U.S.A.">
        <title>Functional type 2 photosynthetic reaction centers found in the rare bacterial phylum Gemmatimonadetes.</title>
        <authorList>
            <person name="Zeng Y."/>
            <person name="Feng F."/>
            <person name="Medova H."/>
            <person name="Dean J."/>
            <person name="Koblizek M."/>
        </authorList>
    </citation>
    <scope>NUCLEOTIDE SEQUENCE [LARGE SCALE GENOMIC DNA]</scope>
    <source>
        <strain evidence="3 4">AP64</strain>
    </source>
</reference>
<feature type="compositionally biased region" description="Basic and acidic residues" evidence="1">
    <location>
        <begin position="255"/>
        <end position="293"/>
    </location>
</feature>
<feature type="compositionally biased region" description="Basic residues" evidence="1">
    <location>
        <begin position="521"/>
        <end position="537"/>
    </location>
</feature>
<feature type="compositionally biased region" description="Acidic residues" evidence="1">
    <location>
        <begin position="488"/>
        <end position="516"/>
    </location>
</feature>
<dbReference type="InterPro" id="IPR001173">
    <property type="entry name" value="Glyco_trans_2-like"/>
</dbReference>
<evidence type="ECO:0000313" key="4">
    <source>
        <dbReference type="Proteomes" id="UP000076404"/>
    </source>
</evidence>
<proteinExistence type="predicted"/>
<feature type="compositionally biased region" description="Basic and acidic residues" evidence="1">
    <location>
        <begin position="307"/>
        <end position="394"/>
    </location>
</feature>
<feature type="compositionally biased region" description="Acidic residues" evidence="1">
    <location>
        <begin position="593"/>
        <end position="609"/>
    </location>
</feature>
<dbReference type="EMBL" id="CP011454">
    <property type="protein sequence ID" value="AMW04313.1"/>
    <property type="molecule type" value="Genomic_DNA"/>
</dbReference>
<dbReference type="CDD" id="cd04179">
    <property type="entry name" value="DPM_DPG-synthase_like"/>
    <property type="match status" value="1"/>
</dbReference>
<organism evidence="3 4">
    <name type="scientific">Gemmatimonas phototrophica</name>
    <dbReference type="NCBI Taxonomy" id="1379270"/>
    <lineage>
        <taxon>Bacteria</taxon>
        <taxon>Pseudomonadati</taxon>
        <taxon>Gemmatimonadota</taxon>
        <taxon>Gemmatimonadia</taxon>
        <taxon>Gemmatimonadales</taxon>
        <taxon>Gemmatimonadaceae</taxon>
        <taxon>Gemmatimonas</taxon>
    </lineage>
</organism>
<feature type="region of interest" description="Disordered" evidence="1">
    <location>
        <begin position="244"/>
        <end position="662"/>
    </location>
</feature>
<feature type="compositionally biased region" description="Basic residues" evidence="1">
    <location>
        <begin position="620"/>
        <end position="640"/>
    </location>
</feature>
<reference evidence="3 4" key="2">
    <citation type="journal article" date="2016" name="Environ. Microbiol. Rep.">
        <title>Metagenomic evidence for the presence of phototrophic Gemmatimonadetes bacteria in diverse environments.</title>
        <authorList>
            <person name="Zeng Y."/>
            <person name="Baumbach J."/>
            <person name="Barbosa E.G."/>
            <person name="Azevedo V."/>
            <person name="Zhang C."/>
            <person name="Koblizek M."/>
        </authorList>
    </citation>
    <scope>NUCLEOTIDE SEQUENCE [LARGE SCALE GENOMIC DNA]</scope>
    <source>
        <strain evidence="3 4">AP64</strain>
    </source>
</reference>